<keyword evidence="2" id="KW-1185">Reference proteome</keyword>
<accession>A0ACD3ZDI6</accession>
<gene>
    <name evidence="1" type="ORF">LCI18_010288</name>
</gene>
<dbReference type="Proteomes" id="UP000830768">
    <property type="component" value="Chromosome 8"/>
</dbReference>
<sequence length="277" mass="30928">MNLAPVHFLSHGTTMVLGERSNIADYWEKIGQEAVNHGVNGIIIMGAHWEAPGRKVQVAMNPNPRLQTLAYVKKSKYANYKPNTDLKTGERCIEMLQKAGFEAEAAPQFDWRIDTFPVIIKMFPNGCPPTVIISMNAYFDPYDHMRMGATLRPLRKGGFLLIGSGGGYTIKYRDTFAQLHPPDEKHLEFRQALEDVICRNGGSPGLRRGLIRLMKHPNFRDAHGTDDHYMPACFVAGAVGDEEDRGADSCLGAECWELLNQGETQFTIGSWPVAVYT</sequence>
<reference evidence="1" key="1">
    <citation type="submission" date="2021-11" db="EMBL/GenBank/DDBJ databases">
        <title>Fusarium solani-melongenae Genome sequencing and assembly.</title>
        <authorList>
            <person name="Xie S."/>
            <person name="Huang L."/>
            <person name="Zhang X."/>
        </authorList>
    </citation>
    <scope>NUCLEOTIDE SEQUENCE</scope>
    <source>
        <strain evidence="1">CRI 24-3</strain>
    </source>
</reference>
<organism evidence="1 2">
    <name type="scientific">Fusarium solani subsp. cucurbitae</name>
    <name type="common">Neocosmosporum cucurbitae</name>
    <dbReference type="NCBI Taxonomy" id="2747967"/>
    <lineage>
        <taxon>Eukaryota</taxon>
        <taxon>Fungi</taxon>
        <taxon>Dikarya</taxon>
        <taxon>Ascomycota</taxon>
        <taxon>Pezizomycotina</taxon>
        <taxon>Sordariomycetes</taxon>
        <taxon>Hypocreomycetidae</taxon>
        <taxon>Hypocreales</taxon>
        <taxon>Nectriaceae</taxon>
        <taxon>Fusarium</taxon>
        <taxon>Fusarium solani species complex</taxon>
    </lineage>
</organism>
<evidence type="ECO:0000313" key="2">
    <source>
        <dbReference type="Proteomes" id="UP000830768"/>
    </source>
</evidence>
<protein>
    <submittedName>
        <fullName evidence="1">Uncharacterized protein</fullName>
    </submittedName>
</protein>
<evidence type="ECO:0000313" key="1">
    <source>
        <dbReference type="EMBL" id="UPK99353.1"/>
    </source>
</evidence>
<name>A0ACD3ZDI6_FUSSC</name>
<dbReference type="EMBL" id="CP090036">
    <property type="protein sequence ID" value="UPK99353.1"/>
    <property type="molecule type" value="Genomic_DNA"/>
</dbReference>
<proteinExistence type="predicted"/>